<dbReference type="OrthoDB" id="3248986at2759"/>
<reference evidence="2 3" key="1">
    <citation type="submission" date="2013-12" db="EMBL/GenBank/DDBJ databases">
        <authorList>
            <person name="Cubeta M."/>
            <person name="Pakala S."/>
            <person name="Fedorova N."/>
            <person name="Thomas E."/>
            <person name="Dean R."/>
            <person name="Jabaji S."/>
            <person name="Neate S."/>
            <person name="Toda T."/>
            <person name="Tavantzis S."/>
            <person name="Vilgalys R."/>
            <person name="Bharathan N."/>
            <person name="Pakala S."/>
            <person name="Losada L.S."/>
            <person name="Zafar N."/>
            <person name="Nierman W."/>
        </authorList>
    </citation>
    <scope>NUCLEOTIDE SEQUENCE [LARGE SCALE GENOMIC DNA]</scope>
    <source>
        <strain evidence="2 3">123E</strain>
    </source>
</reference>
<dbReference type="HOGENOM" id="CLU_006784_1_0_1"/>
<feature type="region of interest" description="Disordered" evidence="1">
    <location>
        <begin position="181"/>
        <end position="222"/>
    </location>
</feature>
<feature type="compositionally biased region" description="Pro residues" evidence="1">
    <location>
        <begin position="90"/>
        <end position="101"/>
    </location>
</feature>
<dbReference type="EMBL" id="AZST01000912">
    <property type="protein sequence ID" value="KEP46894.1"/>
    <property type="molecule type" value="Genomic_DNA"/>
</dbReference>
<evidence type="ECO:0000313" key="2">
    <source>
        <dbReference type="EMBL" id="KEP46894.1"/>
    </source>
</evidence>
<dbReference type="Proteomes" id="UP000027456">
    <property type="component" value="Unassembled WGS sequence"/>
</dbReference>
<gene>
    <name evidence="2" type="ORF">V565_176830</name>
</gene>
<feature type="non-terminal residue" evidence="2">
    <location>
        <position position="1"/>
    </location>
</feature>
<name>A0A074RJA4_9AGAM</name>
<proteinExistence type="predicted"/>
<organism evidence="2 3">
    <name type="scientific">Rhizoctonia solani 123E</name>
    <dbReference type="NCBI Taxonomy" id="1423351"/>
    <lineage>
        <taxon>Eukaryota</taxon>
        <taxon>Fungi</taxon>
        <taxon>Dikarya</taxon>
        <taxon>Basidiomycota</taxon>
        <taxon>Agaricomycotina</taxon>
        <taxon>Agaricomycetes</taxon>
        <taxon>Cantharellales</taxon>
        <taxon>Ceratobasidiaceae</taxon>
        <taxon>Rhizoctonia</taxon>
    </lineage>
</organism>
<evidence type="ECO:0000313" key="3">
    <source>
        <dbReference type="Proteomes" id="UP000027456"/>
    </source>
</evidence>
<feature type="compositionally biased region" description="Low complexity" evidence="1">
    <location>
        <begin position="48"/>
        <end position="57"/>
    </location>
</feature>
<comment type="caution">
    <text evidence="2">The sequence shown here is derived from an EMBL/GenBank/DDBJ whole genome shotgun (WGS) entry which is preliminary data.</text>
</comment>
<dbReference type="PANTHER" id="PTHR46579">
    <property type="entry name" value="F5/8 TYPE C DOMAIN-CONTAINING PROTEIN-RELATED"/>
    <property type="match status" value="1"/>
</dbReference>
<feature type="compositionally biased region" description="Polar residues" evidence="1">
    <location>
        <begin position="58"/>
        <end position="81"/>
    </location>
</feature>
<feature type="region of interest" description="Disordered" evidence="1">
    <location>
        <begin position="34"/>
        <end position="138"/>
    </location>
</feature>
<accession>A0A074RJA4</accession>
<dbReference type="AlphaFoldDB" id="A0A074RJA4"/>
<keyword evidence="3" id="KW-1185">Reference proteome</keyword>
<evidence type="ECO:0000256" key="1">
    <source>
        <dbReference type="SAM" id="MobiDB-lite"/>
    </source>
</evidence>
<sequence>TTYTSIPSDYAPCPCYRCQGDLQLTRTIADHRRRHPWPAAPSPPFPSSPSSCGRSPSQNNFGTINDSTNTPYGSQRSNSPLDQHFGHPPYLSPPIRSPSPELPRDDNDACAQSPSTCGRARRQRRQATPDDLPGFNLNDQCEHRFDQLLPGQSFPDLDVEEELLDPDLEDEDELEEDGLFDEFGFPHADDEPPGNEQPFRLPWENQLDNPDPNPEPEPDEDVDPAEYCAAFQEHRLIRNAYIDAVVQKVHHGATQRALTHQLKAAQRQLYDNPNVPAEDLARMALTIRTVERRLGLDSGDLIITYTLCPLCGHLYHPNYIANADSSACQNNDCNGVLYDINQLASGEIKRVSRLTCPYASIIAWLRRLLKQPGICELTQNEQAEGDQGFAQPIPPEQWVAELNMDEPLVDISDGHGWDSGAARLERVVDEQTGNVEDRSLEDPPIWFSSLPYRFSFTLSSDWFQPTREGNYSVGACYISLNNLPRHLRFLRENICLILVTPGPKEPNDYTLDQMLGPLIEELLELNQGVEMNVRQGGDGDAAIYEDQIVYGQLSQHIADLIACIKLGGAAGLRSELNFCLYCRARLSLLSVPARYIREDLPYRDPDEDLNNAYYWRSLETSEERRAFFEFSGNRFTALHRLPGWHTSTCSPPDAMHLLYLGGMNWILNKTLFQPGMLNKRLATDEDPVNRFNACLDQMWLPRNFSRLPPKNQATRARALHREREKHYTTIDQPNNCPPLDQCFPSRNLRFHYKQVLRYCVATGTLDKRTVTANETLFGMELLEAMCIDYAENSVPEPPNFHMMMHIQEAILKYGSLYNTHVWAMERANGVLSAMNHNGQGGGVLEGTLMRGWWGIANLKNLVSNPPYFQYVPSKIDYFRSKCFMTSLTVHLRMTQCYLTYCRHYAESLSTRCSEVHWQLTLHKPKLHILASMVSKVCCLLHLSNHNPLSYFT</sequence>
<feature type="compositionally biased region" description="Pro residues" evidence="1">
    <location>
        <begin position="38"/>
        <end position="47"/>
    </location>
</feature>
<dbReference type="STRING" id="1423351.A0A074RJA4"/>
<protein>
    <submittedName>
        <fullName evidence="2">Transposase family Tnp2 protein</fullName>
    </submittedName>
</protein>
<dbReference type="PANTHER" id="PTHR46579:SF1">
    <property type="entry name" value="F5_8 TYPE C DOMAIN-CONTAINING PROTEIN"/>
    <property type="match status" value="1"/>
</dbReference>